<accession>A0A1I0YDX9</accession>
<name>A0A1I0YDX9_SELRU</name>
<proteinExistence type="predicted"/>
<organism evidence="1 2">
    <name type="scientific">Selenomonas ruminantium</name>
    <dbReference type="NCBI Taxonomy" id="971"/>
    <lineage>
        <taxon>Bacteria</taxon>
        <taxon>Bacillati</taxon>
        <taxon>Bacillota</taxon>
        <taxon>Negativicutes</taxon>
        <taxon>Selenomonadales</taxon>
        <taxon>Selenomonadaceae</taxon>
        <taxon>Selenomonas</taxon>
    </lineage>
</organism>
<evidence type="ECO:0000313" key="2">
    <source>
        <dbReference type="Proteomes" id="UP000183843"/>
    </source>
</evidence>
<dbReference type="EMBL" id="FOJX01000011">
    <property type="protein sequence ID" value="SFB10433.1"/>
    <property type="molecule type" value="Genomic_DNA"/>
</dbReference>
<dbReference type="AlphaFoldDB" id="A0A1I0YDX9"/>
<evidence type="ECO:0000313" key="1">
    <source>
        <dbReference type="EMBL" id="SFB10433.1"/>
    </source>
</evidence>
<protein>
    <submittedName>
        <fullName evidence="1">Uncharacterized protein</fullName>
    </submittedName>
</protein>
<gene>
    <name evidence="1" type="ORF">SAMN05216587_11166</name>
</gene>
<dbReference type="Proteomes" id="UP000183843">
    <property type="component" value="Unassembled WGS sequence"/>
</dbReference>
<sequence length="67" mass="7565">MVLRNRTGMQTKFRVGDRVEWQERLSCGAPWRLTGIYKGHVNGVAKVKLCSGAVVDVERGKLKYADE</sequence>
<reference evidence="1 2" key="1">
    <citation type="submission" date="2016-10" db="EMBL/GenBank/DDBJ databases">
        <authorList>
            <person name="de Groot N.N."/>
        </authorList>
    </citation>
    <scope>NUCLEOTIDE SEQUENCE [LARGE SCALE GENOMIC DNA]</scope>
    <source>
        <strain evidence="1 2">L14</strain>
    </source>
</reference>